<organism evidence="1 2">
    <name type="scientific">Neocucurbitaria cava</name>
    <dbReference type="NCBI Taxonomy" id="798079"/>
    <lineage>
        <taxon>Eukaryota</taxon>
        <taxon>Fungi</taxon>
        <taxon>Dikarya</taxon>
        <taxon>Ascomycota</taxon>
        <taxon>Pezizomycotina</taxon>
        <taxon>Dothideomycetes</taxon>
        <taxon>Pleosporomycetidae</taxon>
        <taxon>Pleosporales</taxon>
        <taxon>Pleosporineae</taxon>
        <taxon>Cucurbitariaceae</taxon>
        <taxon>Neocucurbitaria</taxon>
    </lineage>
</organism>
<keyword evidence="2" id="KW-1185">Reference proteome</keyword>
<reference evidence="1" key="1">
    <citation type="submission" date="2022-10" db="EMBL/GenBank/DDBJ databases">
        <title>Tapping the CABI collections for fungal endophytes: first genome assemblies for Collariella, Neodidymelliopsis, Ascochyta clinopodiicola, Didymella pomorum, Didymosphaeria variabile, Neocosmospora piperis and Neocucurbitaria cava.</title>
        <authorList>
            <person name="Hill R."/>
        </authorList>
    </citation>
    <scope>NUCLEOTIDE SEQUENCE</scope>
    <source>
        <strain evidence="1">IMI 356814</strain>
    </source>
</reference>
<dbReference type="OrthoDB" id="5043642at2759"/>
<dbReference type="Proteomes" id="UP001140560">
    <property type="component" value="Unassembled WGS sequence"/>
</dbReference>
<proteinExistence type="predicted"/>
<accession>A0A9W9CSA3</accession>
<evidence type="ECO:0000313" key="1">
    <source>
        <dbReference type="EMBL" id="KAJ4377887.1"/>
    </source>
</evidence>
<protein>
    <submittedName>
        <fullName evidence="1">Uncharacterized protein</fullName>
    </submittedName>
</protein>
<name>A0A9W9CSA3_9PLEO</name>
<dbReference type="EMBL" id="JAPEUY010000001">
    <property type="protein sequence ID" value="KAJ4377887.1"/>
    <property type="molecule type" value="Genomic_DNA"/>
</dbReference>
<sequence length="256" mass="28566">MAIENTTLSDLVAMDKTYRERLAIRESLIQHERHEVLACNPKAAPAVLELYTWLTSIYLPTRFPSIFTPATNKNTNGLNFLRNEFTGTLLPLHTTDADLALQLIGSNIDTDFLFLLPASELSTDAGGDKYRLEAFITCFPSGFNTRSKLNKLLSDIHAPVPSYKEKLEKSMDRFFAAMPVGRIVKRANWSVSTSGELFCLKGNHMSEAEMASKEEEEVDLSKTVVRCERQTLHRLPGSKALVFAFVGAPCSIGLFE</sequence>
<evidence type="ECO:0000313" key="2">
    <source>
        <dbReference type="Proteomes" id="UP001140560"/>
    </source>
</evidence>
<gene>
    <name evidence="1" type="ORF">N0V83_000717</name>
</gene>
<comment type="caution">
    <text evidence="1">The sequence shown here is derived from an EMBL/GenBank/DDBJ whole genome shotgun (WGS) entry which is preliminary data.</text>
</comment>
<dbReference type="InterPro" id="IPR021848">
    <property type="entry name" value="HODM_asu-like"/>
</dbReference>
<dbReference type="AlphaFoldDB" id="A0A9W9CSA3"/>
<dbReference type="Pfam" id="PF11927">
    <property type="entry name" value="HODM_asu-like"/>
    <property type="match status" value="1"/>
</dbReference>